<keyword evidence="1" id="KW-0067">ATP-binding</keyword>
<name>A0AA36EVL5_OCTVU</name>
<keyword evidence="4" id="KW-1185">Reference proteome</keyword>
<keyword evidence="1" id="KW-0547">Nucleotide-binding</keyword>
<keyword evidence="1" id="KW-0233">DNA recombination</keyword>
<dbReference type="PANTHER" id="PTHR10492">
    <property type="match status" value="1"/>
</dbReference>
<sequence length="190" mass="21295">MGHKHIYECVDHSLREVRQEPHKLFGGLIVLFSGGWKQILLVMQRGSRAQVVHATLKQSYIWNHVQNLQLSVTMRVQASGGDNTAFASCFGQLGNGKFPINQDIGEYKIFIPPLHLIDSTRLKDLSEVIIRSTDEKYGEGLWMSSRAIITPTNKVAEEVNTVVMLKLLQGDSESYGSCEILHETINGTDQ</sequence>
<dbReference type="Pfam" id="PF05970">
    <property type="entry name" value="PIF1"/>
    <property type="match status" value="1"/>
</dbReference>
<keyword evidence="1 3" id="KW-0347">Helicase</keyword>
<dbReference type="PANTHER" id="PTHR10492:SF57">
    <property type="entry name" value="ATP-DEPENDENT DNA HELICASE"/>
    <property type="match status" value="1"/>
</dbReference>
<comment type="cofactor">
    <cofactor evidence="1">
        <name>Mg(2+)</name>
        <dbReference type="ChEBI" id="CHEBI:18420"/>
    </cofactor>
</comment>
<evidence type="ECO:0000313" key="4">
    <source>
        <dbReference type="Proteomes" id="UP001162480"/>
    </source>
</evidence>
<protein>
    <recommendedName>
        <fullName evidence="1">ATP-dependent DNA helicase</fullName>
        <ecNumber evidence="1">5.6.2.3</ecNumber>
    </recommendedName>
</protein>
<dbReference type="GO" id="GO:0043139">
    <property type="term" value="F:5'-3' DNA helicase activity"/>
    <property type="evidence" value="ECO:0007669"/>
    <property type="project" value="UniProtKB-EC"/>
</dbReference>
<evidence type="ECO:0000259" key="2">
    <source>
        <dbReference type="Pfam" id="PF05970"/>
    </source>
</evidence>
<reference evidence="3" key="1">
    <citation type="submission" date="2023-08" db="EMBL/GenBank/DDBJ databases">
        <authorList>
            <person name="Alioto T."/>
            <person name="Alioto T."/>
            <person name="Gomez Garrido J."/>
        </authorList>
    </citation>
    <scope>NUCLEOTIDE SEQUENCE</scope>
</reference>
<evidence type="ECO:0000313" key="3">
    <source>
        <dbReference type="EMBL" id="CAI9715866.1"/>
    </source>
</evidence>
<organism evidence="3 4">
    <name type="scientific">Octopus vulgaris</name>
    <name type="common">Common octopus</name>
    <dbReference type="NCBI Taxonomy" id="6645"/>
    <lineage>
        <taxon>Eukaryota</taxon>
        <taxon>Metazoa</taxon>
        <taxon>Spiralia</taxon>
        <taxon>Lophotrochozoa</taxon>
        <taxon>Mollusca</taxon>
        <taxon>Cephalopoda</taxon>
        <taxon>Coleoidea</taxon>
        <taxon>Octopodiformes</taxon>
        <taxon>Octopoda</taxon>
        <taxon>Incirrata</taxon>
        <taxon>Octopodidae</taxon>
        <taxon>Octopus</taxon>
    </lineage>
</organism>
<dbReference type="GO" id="GO:0000723">
    <property type="term" value="P:telomere maintenance"/>
    <property type="evidence" value="ECO:0007669"/>
    <property type="project" value="InterPro"/>
</dbReference>
<dbReference type="GO" id="GO:0005524">
    <property type="term" value="F:ATP binding"/>
    <property type="evidence" value="ECO:0007669"/>
    <property type="project" value="UniProtKB-KW"/>
</dbReference>
<gene>
    <name evidence="3" type="ORF">OCTVUL_1B018958</name>
</gene>
<proteinExistence type="inferred from homology"/>
<feature type="domain" description="DNA helicase Pif1-like DEAD-box helicase" evidence="2">
    <location>
        <begin position="1"/>
        <end position="99"/>
    </location>
</feature>
<dbReference type="Proteomes" id="UP001162480">
    <property type="component" value="Chromosome 1"/>
</dbReference>
<keyword evidence="1" id="KW-0378">Hydrolase</keyword>
<evidence type="ECO:0000256" key="1">
    <source>
        <dbReference type="RuleBase" id="RU363044"/>
    </source>
</evidence>
<comment type="catalytic activity">
    <reaction evidence="1">
        <text>ATP + H2O = ADP + phosphate + H(+)</text>
        <dbReference type="Rhea" id="RHEA:13065"/>
        <dbReference type="ChEBI" id="CHEBI:15377"/>
        <dbReference type="ChEBI" id="CHEBI:15378"/>
        <dbReference type="ChEBI" id="CHEBI:30616"/>
        <dbReference type="ChEBI" id="CHEBI:43474"/>
        <dbReference type="ChEBI" id="CHEBI:456216"/>
        <dbReference type="EC" id="5.6.2.3"/>
    </reaction>
</comment>
<dbReference type="EC" id="5.6.2.3" evidence="1"/>
<dbReference type="GO" id="GO:0016787">
    <property type="term" value="F:hydrolase activity"/>
    <property type="evidence" value="ECO:0007669"/>
    <property type="project" value="UniProtKB-KW"/>
</dbReference>
<dbReference type="AlphaFoldDB" id="A0AA36EVL5"/>
<keyword evidence="1" id="KW-0234">DNA repair</keyword>
<dbReference type="GO" id="GO:0006281">
    <property type="term" value="P:DNA repair"/>
    <property type="evidence" value="ECO:0007669"/>
    <property type="project" value="UniProtKB-KW"/>
</dbReference>
<dbReference type="GO" id="GO:0006310">
    <property type="term" value="P:DNA recombination"/>
    <property type="evidence" value="ECO:0007669"/>
    <property type="project" value="UniProtKB-KW"/>
</dbReference>
<dbReference type="EMBL" id="OX597814">
    <property type="protein sequence ID" value="CAI9715866.1"/>
    <property type="molecule type" value="Genomic_DNA"/>
</dbReference>
<comment type="similarity">
    <text evidence="1">Belongs to the helicase family.</text>
</comment>
<accession>A0AA36EVL5</accession>
<keyword evidence="1" id="KW-0227">DNA damage</keyword>
<dbReference type="InterPro" id="IPR010285">
    <property type="entry name" value="DNA_helicase_pif1-like_DEAD"/>
</dbReference>